<gene>
    <name evidence="6" type="ORF">SAMN05216255_1821</name>
</gene>
<dbReference type="RefSeq" id="WP_089359519.1">
    <property type="nucleotide sequence ID" value="NZ_FZOG01000002.1"/>
</dbReference>
<dbReference type="InterPro" id="IPR001638">
    <property type="entry name" value="Solute-binding_3/MltF_N"/>
</dbReference>
<keyword evidence="2" id="KW-0813">Transport</keyword>
<comment type="similarity">
    <text evidence="1">Belongs to the bacterial solute-binding protein 3 family.</text>
</comment>
<organism evidence="6 7">
    <name type="scientific">Pseudomonas segetis</name>
    <dbReference type="NCBI Taxonomy" id="298908"/>
    <lineage>
        <taxon>Bacteria</taxon>
        <taxon>Pseudomonadati</taxon>
        <taxon>Pseudomonadota</taxon>
        <taxon>Gammaproteobacteria</taxon>
        <taxon>Pseudomonadales</taxon>
        <taxon>Pseudomonadaceae</taxon>
        <taxon>Pseudomonas</taxon>
    </lineage>
</organism>
<dbReference type="AlphaFoldDB" id="A0A239CQ34"/>
<dbReference type="GO" id="GO:0005576">
    <property type="term" value="C:extracellular region"/>
    <property type="evidence" value="ECO:0007669"/>
    <property type="project" value="TreeGrafter"/>
</dbReference>
<dbReference type="SUPFAM" id="SSF53850">
    <property type="entry name" value="Periplasmic binding protein-like II"/>
    <property type="match status" value="1"/>
</dbReference>
<keyword evidence="7" id="KW-1185">Reference proteome</keyword>
<dbReference type="GO" id="GO:0006865">
    <property type="term" value="P:amino acid transport"/>
    <property type="evidence" value="ECO:0007669"/>
    <property type="project" value="TreeGrafter"/>
</dbReference>
<name>A0A239CQ34_9PSED</name>
<dbReference type="CDD" id="cd13688">
    <property type="entry name" value="PBP2_GltI_DEBP"/>
    <property type="match status" value="1"/>
</dbReference>
<evidence type="ECO:0000313" key="7">
    <source>
        <dbReference type="Proteomes" id="UP000242915"/>
    </source>
</evidence>
<evidence type="ECO:0000256" key="4">
    <source>
        <dbReference type="SAM" id="SignalP"/>
    </source>
</evidence>
<proteinExistence type="inferred from homology"/>
<evidence type="ECO:0000259" key="5">
    <source>
        <dbReference type="SMART" id="SM00062"/>
    </source>
</evidence>
<dbReference type="EMBL" id="FZOG01000002">
    <property type="protein sequence ID" value="SNS21878.1"/>
    <property type="molecule type" value="Genomic_DNA"/>
</dbReference>
<dbReference type="GO" id="GO:0030288">
    <property type="term" value="C:outer membrane-bounded periplasmic space"/>
    <property type="evidence" value="ECO:0007669"/>
    <property type="project" value="TreeGrafter"/>
</dbReference>
<dbReference type="Gene3D" id="3.40.190.10">
    <property type="entry name" value="Periplasmic binding protein-like II"/>
    <property type="match status" value="2"/>
</dbReference>
<feature type="domain" description="Solute-binding protein family 3/N-terminal" evidence="5">
    <location>
        <begin position="35"/>
        <end position="285"/>
    </location>
</feature>
<dbReference type="Proteomes" id="UP000242915">
    <property type="component" value="Unassembled WGS sequence"/>
</dbReference>
<evidence type="ECO:0000313" key="6">
    <source>
        <dbReference type="EMBL" id="SNS21878.1"/>
    </source>
</evidence>
<accession>A0A239CQ34</accession>
<evidence type="ECO:0000256" key="1">
    <source>
        <dbReference type="ARBA" id="ARBA00010333"/>
    </source>
</evidence>
<dbReference type="PANTHER" id="PTHR30085:SF6">
    <property type="entry name" value="ABC TRANSPORTER GLUTAMINE-BINDING PROTEIN GLNH"/>
    <property type="match status" value="1"/>
</dbReference>
<evidence type="ECO:0000256" key="2">
    <source>
        <dbReference type="ARBA" id="ARBA00022448"/>
    </source>
</evidence>
<dbReference type="InterPro" id="IPR051455">
    <property type="entry name" value="Bact_solute-bind_prot3"/>
</dbReference>
<reference evidence="7" key="1">
    <citation type="submission" date="2017-06" db="EMBL/GenBank/DDBJ databases">
        <authorList>
            <person name="Varghese N."/>
            <person name="Submissions S."/>
        </authorList>
    </citation>
    <scope>NUCLEOTIDE SEQUENCE [LARGE SCALE GENOMIC DNA]</scope>
    <source>
        <strain evidence="7">CIP 108523</strain>
    </source>
</reference>
<dbReference type="SMART" id="SM00062">
    <property type="entry name" value="PBPb"/>
    <property type="match status" value="1"/>
</dbReference>
<evidence type="ECO:0000256" key="3">
    <source>
        <dbReference type="ARBA" id="ARBA00022729"/>
    </source>
</evidence>
<keyword evidence="3 4" id="KW-0732">Signal</keyword>
<dbReference type="PANTHER" id="PTHR30085">
    <property type="entry name" value="AMINO ACID ABC TRANSPORTER PERMEASE"/>
    <property type="match status" value="1"/>
</dbReference>
<feature type="signal peptide" evidence="4">
    <location>
        <begin position="1"/>
        <end position="22"/>
    </location>
</feature>
<feature type="chain" id="PRO_5012714936" evidence="4">
    <location>
        <begin position="23"/>
        <end position="305"/>
    </location>
</feature>
<protein>
    <submittedName>
        <fullName evidence="6">Amino acid ABC transporter substrate-binding protein, PAAT family</fullName>
    </submittedName>
</protein>
<sequence length="305" mass="33276">MKHTKRLLGCAFALAISLPVSATAATLDRVRSSGEITMGYLPDVEPFSSKQGDKVDGYAIDICRNIAARVKQQLELPELRLNFQAVGDDHAVKAVSTGDVDILCTPLPQTLARRKQISYSLPIYTAGLAALVRDDAPERLVRILQGKEGHTGPTWRATINRGIATHTFAVIKGGVTLDWIRQQMNKLGLVAKLVTVDNHEQGIQAVADGEASAFISDRILLTSYAHKSAHSNSVRVLGNIYERAPVSMVLERGDEDFRLLVDTVISEMSESGDLLKTYRKYLGAPSAADESLLKLYALPVIESDH</sequence>
<dbReference type="Pfam" id="PF00497">
    <property type="entry name" value="SBP_bac_3"/>
    <property type="match status" value="1"/>
</dbReference>